<organism evidence="1 2">
    <name type="scientific">Streptomyces tibetensis</name>
    <dbReference type="NCBI Taxonomy" id="2382123"/>
    <lineage>
        <taxon>Bacteria</taxon>
        <taxon>Bacillati</taxon>
        <taxon>Actinomycetota</taxon>
        <taxon>Actinomycetes</taxon>
        <taxon>Kitasatosporales</taxon>
        <taxon>Streptomycetaceae</taxon>
        <taxon>Streptomyces</taxon>
    </lineage>
</organism>
<dbReference type="EMBL" id="JBIAJP010000001">
    <property type="protein sequence ID" value="MFF0002553.1"/>
    <property type="molecule type" value="Genomic_DNA"/>
</dbReference>
<evidence type="ECO:0000313" key="2">
    <source>
        <dbReference type="Proteomes" id="UP001601422"/>
    </source>
</evidence>
<accession>A0ABW6MPQ0</accession>
<gene>
    <name evidence="1" type="ORF">ACFYQT_03695</name>
</gene>
<evidence type="ECO:0000313" key="1">
    <source>
        <dbReference type="EMBL" id="MFF0002553.1"/>
    </source>
</evidence>
<dbReference type="RefSeq" id="WP_389825146.1">
    <property type="nucleotide sequence ID" value="NZ_JBIAJP010000001.1"/>
</dbReference>
<name>A0ABW6MPQ0_9ACTN</name>
<keyword evidence="2" id="KW-1185">Reference proteome</keyword>
<protein>
    <submittedName>
        <fullName evidence="1">Uncharacterized protein</fullName>
    </submittedName>
</protein>
<dbReference type="Proteomes" id="UP001601422">
    <property type="component" value="Unassembled WGS sequence"/>
</dbReference>
<comment type="caution">
    <text evidence="1">The sequence shown here is derived from an EMBL/GenBank/DDBJ whole genome shotgun (WGS) entry which is preliminary data.</text>
</comment>
<sequence>MRTVPAGAYTWPDGLKVTVVDAKVFTDFDKDLLESPEPGSTDFRVTSKLQNTGKFNGQITG</sequence>
<proteinExistence type="predicted"/>
<reference evidence="1 2" key="1">
    <citation type="submission" date="2024-10" db="EMBL/GenBank/DDBJ databases">
        <title>The Natural Products Discovery Center: Release of the First 8490 Sequenced Strains for Exploring Actinobacteria Biosynthetic Diversity.</title>
        <authorList>
            <person name="Kalkreuter E."/>
            <person name="Kautsar S.A."/>
            <person name="Yang D."/>
            <person name="Bader C.D."/>
            <person name="Teijaro C.N."/>
            <person name="Fluegel L."/>
            <person name="Davis C.M."/>
            <person name="Simpson J.R."/>
            <person name="Lauterbach L."/>
            <person name="Steele A.D."/>
            <person name="Gui C."/>
            <person name="Meng S."/>
            <person name="Li G."/>
            <person name="Viehrig K."/>
            <person name="Ye F."/>
            <person name="Su P."/>
            <person name="Kiefer A.F."/>
            <person name="Nichols A."/>
            <person name="Cepeda A.J."/>
            <person name="Yan W."/>
            <person name="Fan B."/>
            <person name="Jiang Y."/>
            <person name="Adhikari A."/>
            <person name="Zheng C.-J."/>
            <person name="Schuster L."/>
            <person name="Cowan T.M."/>
            <person name="Smanski M.J."/>
            <person name="Chevrette M.G."/>
            <person name="De Carvalho L.P.S."/>
            <person name="Shen B."/>
        </authorList>
    </citation>
    <scope>NUCLEOTIDE SEQUENCE [LARGE SCALE GENOMIC DNA]</scope>
    <source>
        <strain evidence="1 2">NPDC005497</strain>
    </source>
</reference>